<dbReference type="Proteomes" id="UP001066276">
    <property type="component" value="Chromosome 7"/>
</dbReference>
<evidence type="ECO:0000256" key="1">
    <source>
        <dbReference type="SAM" id="MobiDB-lite"/>
    </source>
</evidence>
<dbReference type="AlphaFoldDB" id="A0AAV7PJB3"/>
<name>A0AAV7PJB3_PLEWA</name>
<feature type="compositionally biased region" description="Polar residues" evidence="1">
    <location>
        <begin position="67"/>
        <end position="84"/>
    </location>
</feature>
<feature type="compositionally biased region" description="Basic residues" evidence="1">
    <location>
        <begin position="95"/>
        <end position="106"/>
    </location>
</feature>
<keyword evidence="3" id="KW-1185">Reference proteome</keyword>
<dbReference type="EMBL" id="JANPWB010000011">
    <property type="protein sequence ID" value="KAJ1128378.1"/>
    <property type="molecule type" value="Genomic_DNA"/>
</dbReference>
<feature type="region of interest" description="Disordered" evidence="1">
    <location>
        <begin position="1"/>
        <end position="124"/>
    </location>
</feature>
<evidence type="ECO:0000313" key="2">
    <source>
        <dbReference type="EMBL" id="KAJ1128378.1"/>
    </source>
</evidence>
<feature type="compositionally biased region" description="Basic and acidic residues" evidence="1">
    <location>
        <begin position="27"/>
        <end position="37"/>
    </location>
</feature>
<sequence>MWTPEHAQGRLVPGQKERSGTANEEQDLLHNLRRGDEGPEQAICQGAPRPGQQDDQKTGIPSDTKRSPTTALRRTLSEMPSITAGTAEHEELSRVNKHGVWSRHGGRWPSDGSAPRGGRAWAGDGHTVEGRSLFFMVEVAAGGCRSGGGSDSRGAAGLRPEGTGAVGVRPRPGLGAAASRARQARRSSCEQPDRAAVDRKLPNIPPPKPPPHHHHPCRPLVLPLVRGLRRGSAIVSLCCACLLDLAWRRPWSKTGAGHLQLTRAALGAQR</sequence>
<evidence type="ECO:0000313" key="3">
    <source>
        <dbReference type="Proteomes" id="UP001066276"/>
    </source>
</evidence>
<gene>
    <name evidence="2" type="ORF">NDU88_006757</name>
</gene>
<accession>A0AAV7PJB3</accession>
<organism evidence="2 3">
    <name type="scientific">Pleurodeles waltl</name>
    <name type="common">Iberian ribbed newt</name>
    <dbReference type="NCBI Taxonomy" id="8319"/>
    <lineage>
        <taxon>Eukaryota</taxon>
        <taxon>Metazoa</taxon>
        <taxon>Chordata</taxon>
        <taxon>Craniata</taxon>
        <taxon>Vertebrata</taxon>
        <taxon>Euteleostomi</taxon>
        <taxon>Amphibia</taxon>
        <taxon>Batrachia</taxon>
        <taxon>Caudata</taxon>
        <taxon>Salamandroidea</taxon>
        <taxon>Salamandridae</taxon>
        <taxon>Pleurodelinae</taxon>
        <taxon>Pleurodeles</taxon>
    </lineage>
</organism>
<feature type="compositionally biased region" description="Basic and acidic residues" evidence="1">
    <location>
        <begin position="187"/>
        <end position="201"/>
    </location>
</feature>
<comment type="caution">
    <text evidence="2">The sequence shown here is derived from an EMBL/GenBank/DDBJ whole genome shotgun (WGS) entry which is preliminary data.</text>
</comment>
<feature type="region of interest" description="Disordered" evidence="1">
    <location>
        <begin position="145"/>
        <end position="217"/>
    </location>
</feature>
<reference evidence="2" key="1">
    <citation type="journal article" date="2022" name="bioRxiv">
        <title>Sequencing and chromosome-scale assembly of the giantPleurodeles waltlgenome.</title>
        <authorList>
            <person name="Brown T."/>
            <person name="Elewa A."/>
            <person name="Iarovenko S."/>
            <person name="Subramanian E."/>
            <person name="Araus A.J."/>
            <person name="Petzold A."/>
            <person name="Susuki M."/>
            <person name="Suzuki K.-i.T."/>
            <person name="Hayashi T."/>
            <person name="Toyoda A."/>
            <person name="Oliveira C."/>
            <person name="Osipova E."/>
            <person name="Leigh N.D."/>
            <person name="Simon A."/>
            <person name="Yun M.H."/>
        </authorList>
    </citation>
    <scope>NUCLEOTIDE SEQUENCE</scope>
    <source>
        <strain evidence="2">20211129_DDA</strain>
        <tissue evidence="2">Liver</tissue>
    </source>
</reference>
<protein>
    <submittedName>
        <fullName evidence="2">Uncharacterized protein</fullName>
    </submittedName>
</protein>
<proteinExistence type="predicted"/>